<gene>
    <name evidence="1" type="ORF">SAMN02746091_02204</name>
</gene>
<dbReference type="AlphaFoldDB" id="A0A1M5AHZ2"/>
<organism evidence="1 2">
    <name type="scientific">Caloramator proteoclasticus DSM 10124</name>
    <dbReference type="NCBI Taxonomy" id="1121262"/>
    <lineage>
        <taxon>Bacteria</taxon>
        <taxon>Bacillati</taxon>
        <taxon>Bacillota</taxon>
        <taxon>Clostridia</taxon>
        <taxon>Eubacteriales</taxon>
        <taxon>Clostridiaceae</taxon>
        <taxon>Caloramator</taxon>
    </lineage>
</organism>
<dbReference type="NCBIfam" id="NF047593">
    <property type="entry name" value="IS66_ISAeme5_TnpA"/>
    <property type="match status" value="1"/>
</dbReference>
<evidence type="ECO:0000313" key="2">
    <source>
        <dbReference type="Proteomes" id="UP000184423"/>
    </source>
</evidence>
<protein>
    <submittedName>
        <fullName evidence="1">Uncharacterized protein</fullName>
    </submittedName>
</protein>
<dbReference type="EMBL" id="FQVG01000052">
    <property type="protein sequence ID" value="SHF29888.1"/>
    <property type="molecule type" value="Genomic_DNA"/>
</dbReference>
<keyword evidence="2" id="KW-1185">Reference proteome</keyword>
<dbReference type="RefSeq" id="WP_084106753.1">
    <property type="nucleotide sequence ID" value="NZ_FQVG01000052.1"/>
</dbReference>
<sequence length="111" mass="12922">MGKKMSYAEWEEYIKKFESYNGSITVKDFCIENNICKTQFYYHKRRLMKSQSENIQPVFHAISLKESYLEENITSSNEVKITVGNVIITIPSSEATLIFPSCINIIVQRQN</sequence>
<reference evidence="2" key="1">
    <citation type="submission" date="2016-11" db="EMBL/GenBank/DDBJ databases">
        <authorList>
            <person name="Varghese N."/>
            <person name="Submissions S."/>
        </authorList>
    </citation>
    <scope>NUCLEOTIDE SEQUENCE [LARGE SCALE GENOMIC DNA]</scope>
    <source>
        <strain evidence="2">DSM 10124</strain>
    </source>
</reference>
<dbReference type="Proteomes" id="UP000184423">
    <property type="component" value="Unassembled WGS sequence"/>
</dbReference>
<evidence type="ECO:0000313" key="1">
    <source>
        <dbReference type="EMBL" id="SHF29888.1"/>
    </source>
</evidence>
<name>A0A1M5AHZ2_9CLOT</name>
<proteinExistence type="predicted"/>
<accession>A0A1M5AHZ2</accession>